<dbReference type="STRING" id="40149.A0A0E0EJL8"/>
<dbReference type="HOGENOM" id="CLU_128450_0_0_1"/>
<feature type="compositionally biased region" description="Basic and acidic residues" evidence="1">
    <location>
        <begin position="163"/>
        <end position="180"/>
    </location>
</feature>
<protein>
    <submittedName>
        <fullName evidence="2">Uncharacterized protein</fullName>
    </submittedName>
</protein>
<feature type="region of interest" description="Disordered" evidence="1">
    <location>
        <begin position="107"/>
        <end position="132"/>
    </location>
</feature>
<name>A0A0E0EJL8_9ORYZ</name>
<keyword evidence="3" id="KW-1185">Reference proteome</keyword>
<dbReference type="Gramene" id="OMERI08G07340.1">
    <property type="protein sequence ID" value="OMERI08G07340.1"/>
    <property type="gene ID" value="OMERI08G07340"/>
</dbReference>
<organism evidence="2">
    <name type="scientific">Oryza meridionalis</name>
    <dbReference type="NCBI Taxonomy" id="40149"/>
    <lineage>
        <taxon>Eukaryota</taxon>
        <taxon>Viridiplantae</taxon>
        <taxon>Streptophyta</taxon>
        <taxon>Embryophyta</taxon>
        <taxon>Tracheophyta</taxon>
        <taxon>Spermatophyta</taxon>
        <taxon>Magnoliopsida</taxon>
        <taxon>Liliopsida</taxon>
        <taxon>Poales</taxon>
        <taxon>Poaceae</taxon>
        <taxon>BOP clade</taxon>
        <taxon>Oryzoideae</taxon>
        <taxon>Oryzeae</taxon>
        <taxon>Oryzinae</taxon>
        <taxon>Oryza</taxon>
    </lineage>
</organism>
<accession>A0A0E0EJL8</accession>
<dbReference type="AlphaFoldDB" id="A0A0E0EJL8"/>
<dbReference type="Proteomes" id="UP000008021">
    <property type="component" value="Chromosome 8"/>
</dbReference>
<evidence type="ECO:0000313" key="2">
    <source>
        <dbReference type="EnsemblPlants" id="OMERI08G07340.1"/>
    </source>
</evidence>
<proteinExistence type="predicted"/>
<sequence>MAEREGTPASRPVLAVAPPPLAALSLSLSPFASSSPVVEVVCVLCLQGARGGGRKRKGTAAGPQPPRWGSAARARRRSDTWTRSGSSGTACRRATACAAPCLTVAASSSRPTPASSPPRSPRRPHSSAPPASWLPPARHSCLFCDFGCHAAAKAPSCSPVATRGEETGMRRGGEGRRIRG</sequence>
<feature type="region of interest" description="Disordered" evidence="1">
    <location>
        <begin position="156"/>
        <end position="180"/>
    </location>
</feature>
<evidence type="ECO:0000313" key="3">
    <source>
        <dbReference type="Proteomes" id="UP000008021"/>
    </source>
</evidence>
<feature type="region of interest" description="Disordered" evidence="1">
    <location>
        <begin position="50"/>
        <end position="92"/>
    </location>
</feature>
<reference evidence="2" key="2">
    <citation type="submission" date="2018-05" db="EMBL/GenBank/DDBJ databases">
        <title>OmerRS3 (Oryza meridionalis Reference Sequence Version 3).</title>
        <authorList>
            <person name="Zhang J."/>
            <person name="Kudrna D."/>
            <person name="Lee S."/>
            <person name="Talag J."/>
            <person name="Welchert J."/>
            <person name="Wing R.A."/>
        </authorList>
    </citation>
    <scope>NUCLEOTIDE SEQUENCE [LARGE SCALE GENOMIC DNA]</scope>
    <source>
        <strain evidence="2">cv. OR44</strain>
    </source>
</reference>
<dbReference type="EnsemblPlants" id="OMERI08G07340.1">
    <property type="protein sequence ID" value="OMERI08G07340.1"/>
    <property type="gene ID" value="OMERI08G07340"/>
</dbReference>
<evidence type="ECO:0000256" key="1">
    <source>
        <dbReference type="SAM" id="MobiDB-lite"/>
    </source>
</evidence>
<reference evidence="2" key="1">
    <citation type="submission" date="2015-04" db="UniProtKB">
        <authorList>
            <consortium name="EnsemblPlants"/>
        </authorList>
    </citation>
    <scope>IDENTIFICATION</scope>
</reference>